<comment type="caution">
    <text evidence="2">The sequence shown here is derived from an EMBL/GenBank/DDBJ whole genome shotgun (WGS) entry which is preliminary data.</text>
</comment>
<dbReference type="Gene3D" id="3.40.50.300">
    <property type="entry name" value="P-loop containing nucleotide triphosphate hydrolases"/>
    <property type="match status" value="2"/>
</dbReference>
<protein>
    <recommendedName>
        <fullName evidence="4">TrwC relaxase domain-containing protein</fullName>
    </recommendedName>
</protein>
<feature type="region of interest" description="Disordered" evidence="1">
    <location>
        <begin position="177"/>
        <end position="206"/>
    </location>
</feature>
<accession>A0A4Q2EIR5</accession>
<reference evidence="2 3" key="1">
    <citation type="submission" date="2018-01" db="EMBL/GenBank/DDBJ databases">
        <title>Lactibacter flavus gen. nov., sp. nov., a novel bacterium of the family Propionibacteriaceae isolated from raw milk and dairy products.</title>
        <authorList>
            <person name="Wenning M."/>
            <person name="Breitenwieser F."/>
            <person name="Huptas C."/>
            <person name="von Neubeck M."/>
            <person name="Busse H.-J."/>
            <person name="Scherer S."/>
        </authorList>
    </citation>
    <scope>NUCLEOTIDE SEQUENCE [LARGE SCALE GENOMIC DNA]</scope>
    <source>
        <strain evidence="2 3">VG341</strain>
    </source>
</reference>
<evidence type="ECO:0000256" key="1">
    <source>
        <dbReference type="SAM" id="MobiDB-lite"/>
    </source>
</evidence>
<keyword evidence="3" id="KW-1185">Reference proteome</keyword>
<evidence type="ECO:0008006" key="4">
    <source>
        <dbReference type="Google" id="ProtNLM"/>
    </source>
</evidence>
<proteinExistence type="predicted"/>
<dbReference type="RefSeq" id="WP_164987379.1">
    <property type="nucleotide sequence ID" value="NZ_PPCV01000001.1"/>
</dbReference>
<sequence>MIGWALDRGASIRLIGDDQQLGAISAGGILADIVTAHGAVRLDQVMRFTDPAEAHATLALRDGDPAALGYYLDHDRVHVGDVTTTSEQLFDAWLTDKRAGLDAIMLAGTRELVAVLNQQPREQRLAGSRPRHEATLADGNRASVGDTVVTRRNDRRLRAGNGWVKNGDRWDVDGVHPDGSLDVHNPSTHRRVSLPGGYVTNHAELG</sequence>
<dbReference type="Gene3D" id="2.30.30.940">
    <property type="match status" value="1"/>
</dbReference>
<evidence type="ECO:0000313" key="3">
    <source>
        <dbReference type="Proteomes" id="UP000290624"/>
    </source>
</evidence>
<dbReference type="EMBL" id="PPCV01000001">
    <property type="protein sequence ID" value="RXW33480.1"/>
    <property type="molecule type" value="Genomic_DNA"/>
</dbReference>
<dbReference type="InterPro" id="IPR027417">
    <property type="entry name" value="P-loop_NTPase"/>
</dbReference>
<gene>
    <name evidence="2" type="ORF">C1706_01605</name>
</gene>
<dbReference type="SUPFAM" id="SSF52540">
    <property type="entry name" value="P-loop containing nucleoside triphosphate hydrolases"/>
    <property type="match status" value="1"/>
</dbReference>
<dbReference type="Proteomes" id="UP000290624">
    <property type="component" value="Unassembled WGS sequence"/>
</dbReference>
<name>A0A4Q2EIR5_9ACTN</name>
<dbReference type="Pfam" id="PF13604">
    <property type="entry name" value="AAA_30"/>
    <property type="match status" value="1"/>
</dbReference>
<evidence type="ECO:0000313" key="2">
    <source>
        <dbReference type="EMBL" id="RXW33480.1"/>
    </source>
</evidence>
<organism evidence="2 3">
    <name type="scientific">Propioniciclava flava</name>
    <dbReference type="NCBI Taxonomy" id="2072026"/>
    <lineage>
        <taxon>Bacteria</taxon>
        <taxon>Bacillati</taxon>
        <taxon>Actinomycetota</taxon>
        <taxon>Actinomycetes</taxon>
        <taxon>Propionibacteriales</taxon>
        <taxon>Propionibacteriaceae</taxon>
        <taxon>Propioniciclava</taxon>
    </lineage>
</organism>
<dbReference type="AlphaFoldDB" id="A0A4Q2EIR5"/>